<dbReference type="Proteomes" id="UP000589085">
    <property type="component" value="Unassembled WGS sequence"/>
</dbReference>
<evidence type="ECO:0000256" key="1">
    <source>
        <dbReference type="ARBA" id="ARBA00022692"/>
    </source>
</evidence>
<feature type="transmembrane region" description="Helical" evidence="4">
    <location>
        <begin position="51"/>
        <end position="72"/>
    </location>
</feature>
<feature type="transmembrane region" description="Helical" evidence="4">
    <location>
        <begin position="285"/>
        <end position="303"/>
    </location>
</feature>
<name>A0A7W4IGX9_9PROT</name>
<feature type="transmembrane region" description="Helical" evidence="4">
    <location>
        <begin position="141"/>
        <end position="166"/>
    </location>
</feature>
<dbReference type="Pfam" id="PF07690">
    <property type="entry name" value="MFS_1"/>
    <property type="match status" value="1"/>
</dbReference>
<evidence type="ECO:0000313" key="7">
    <source>
        <dbReference type="Proteomes" id="UP000589085"/>
    </source>
</evidence>
<evidence type="ECO:0000259" key="5">
    <source>
        <dbReference type="PROSITE" id="PS50850"/>
    </source>
</evidence>
<keyword evidence="3 4" id="KW-0472">Membrane</keyword>
<feature type="transmembrane region" description="Helical" evidence="4">
    <location>
        <begin position="309"/>
        <end position="327"/>
    </location>
</feature>
<sequence length="399" mass="41837">MGQILRAPAVASRPENLRTFVLAATSGIAISNGFSLQPLLPEVSTSLGSDIGASGLVVAAPQIGYTIGLLLLTPLGDRYSRKKMTYYQFIGLAACLFAAAVSVSLSVLVLACLAIGVMITIVIHLNSFAASLASPTHRSQAVGAVATGIALGILGGRVMGGILGGYLGWRPMLVISAVLSLSCAVAIRLLVPDEAPKPRMRYVEILRSLFPLLKGSCLLKEAAFAGAFWFAAFSAFWACLAAHVAEPPFYFGPQRAGLFGLVGIAGALSSRSAGLWADRIGAHKVIVAGIMTACIAFATMWYFHSSLWALIIGVLLVDIGLFSAQVANQARVLSLDPNARSRLYSIYMFLYYSGGAMGSIASPALLDGLGWNAVCGFCLSLTIISIAAVLFGAKLRTLR</sequence>
<comment type="caution">
    <text evidence="6">The sequence shown here is derived from an EMBL/GenBank/DDBJ whole genome shotgun (WGS) entry which is preliminary data.</text>
</comment>
<protein>
    <submittedName>
        <fullName evidence="6">MFS transporter</fullName>
    </submittedName>
</protein>
<evidence type="ECO:0000256" key="3">
    <source>
        <dbReference type="ARBA" id="ARBA00023136"/>
    </source>
</evidence>
<dbReference type="PANTHER" id="PTHR42910:SF1">
    <property type="entry name" value="MAJOR FACILITATOR SUPERFAMILY (MFS) PROFILE DOMAIN-CONTAINING PROTEIN"/>
    <property type="match status" value="1"/>
</dbReference>
<feature type="transmembrane region" description="Helical" evidence="4">
    <location>
        <begin position="348"/>
        <end position="365"/>
    </location>
</feature>
<dbReference type="InterPro" id="IPR036259">
    <property type="entry name" value="MFS_trans_sf"/>
</dbReference>
<gene>
    <name evidence="6" type="ORF">HLH48_21350</name>
</gene>
<dbReference type="InterPro" id="IPR011701">
    <property type="entry name" value="MFS"/>
</dbReference>
<feature type="transmembrane region" description="Helical" evidence="4">
    <location>
        <begin position="20"/>
        <end position="39"/>
    </location>
</feature>
<dbReference type="PROSITE" id="PS50850">
    <property type="entry name" value="MFS"/>
    <property type="match status" value="1"/>
</dbReference>
<evidence type="ECO:0000256" key="2">
    <source>
        <dbReference type="ARBA" id="ARBA00022989"/>
    </source>
</evidence>
<organism evidence="6 7">
    <name type="scientific">Gluconacetobacter sacchari</name>
    <dbReference type="NCBI Taxonomy" id="92759"/>
    <lineage>
        <taxon>Bacteria</taxon>
        <taxon>Pseudomonadati</taxon>
        <taxon>Pseudomonadota</taxon>
        <taxon>Alphaproteobacteria</taxon>
        <taxon>Acetobacterales</taxon>
        <taxon>Acetobacteraceae</taxon>
        <taxon>Gluconacetobacter</taxon>
    </lineage>
</organism>
<dbReference type="GO" id="GO:0022857">
    <property type="term" value="F:transmembrane transporter activity"/>
    <property type="evidence" value="ECO:0007669"/>
    <property type="project" value="InterPro"/>
</dbReference>
<reference evidence="6 7" key="1">
    <citation type="submission" date="2020-04" db="EMBL/GenBank/DDBJ databases">
        <title>Description of novel Gluconacetobacter.</title>
        <authorList>
            <person name="Sombolestani A."/>
        </authorList>
    </citation>
    <scope>NUCLEOTIDE SEQUENCE [LARGE SCALE GENOMIC DNA]</scope>
    <source>
        <strain evidence="6 7">LMG 19747</strain>
    </source>
</reference>
<accession>A0A7W4IGX9</accession>
<dbReference type="CDD" id="cd17324">
    <property type="entry name" value="MFS_NepI_like"/>
    <property type="match status" value="1"/>
</dbReference>
<dbReference type="AlphaFoldDB" id="A0A7W4IGX9"/>
<feature type="transmembrane region" description="Helical" evidence="4">
    <location>
        <begin position="256"/>
        <end position="273"/>
    </location>
</feature>
<evidence type="ECO:0000256" key="4">
    <source>
        <dbReference type="SAM" id="Phobius"/>
    </source>
</evidence>
<feature type="transmembrane region" description="Helical" evidence="4">
    <location>
        <begin position="222"/>
        <end position="244"/>
    </location>
</feature>
<feature type="transmembrane region" description="Helical" evidence="4">
    <location>
        <begin position="172"/>
        <end position="191"/>
    </location>
</feature>
<keyword evidence="1 4" id="KW-0812">Transmembrane</keyword>
<feature type="domain" description="Major facilitator superfamily (MFS) profile" evidence="5">
    <location>
        <begin position="4"/>
        <end position="399"/>
    </location>
</feature>
<proteinExistence type="predicted"/>
<evidence type="ECO:0000313" key="6">
    <source>
        <dbReference type="EMBL" id="MBB2162661.1"/>
    </source>
</evidence>
<feature type="transmembrane region" description="Helical" evidence="4">
    <location>
        <begin position="371"/>
        <end position="393"/>
    </location>
</feature>
<dbReference type="InterPro" id="IPR020846">
    <property type="entry name" value="MFS_dom"/>
</dbReference>
<dbReference type="SUPFAM" id="SSF103473">
    <property type="entry name" value="MFS general substrate transporter"/>
    <property type="match status" value="1"/>
</dbReference>
<dbReference type="EMBL" id="JABEQJ010000046">
    <property type="protein sequence ID" value="MBB2162661.1"/>
    <property type="molecule type" value="Genomic_DNA"/>
</dbReference>
<dbReference type="PANTHER" id="PTHR42910">
    <property type="entry name" value="TRANSPORTER SCO4007-RELATED"/>
    <property type="match status" value="1"/>
</dbReference>
<dbReference type="Gene3D" id="1.20.1250.20">
    <property type="entry name" value="MFS general substrate transporter like domains"/>
    <property type="match status" value="1"/>
</dbReference>
<feature type="transmembrane region" description="Helical" evidence="4">
    <location>
        <begin position="107"/>
        <end position="129"/>
    </location>
</feature>
<dbReference type="RefSeq" id="WP_182999480.1">
    <property type="nucleotide sequence ID" value="NZ_JABEQJ010000046.1"/>
</dbReference>
<keyword evidence="2 4" id="KW-1133">Transmembrane helix</keyword>
<feature type="transmembrane region" description="Helical" evidence="4">
    <location>
        <begin position="84"/>
        <end position="101"/>
    </location>
</feature>